<dbReference type="Pfam" id="PF13419">
    <property type="entry name" value="HAD_2"/>
    <property type="match status" value="1"/>
</dbReference>
<dbReference type="Gene3D" id="3.40.50.1000">
    <property type="entry name" value="HAD superfamily/HAD-like"/>
    <property type="match status" value="1"/>
</dbReference>
<name>A0A8J8PHQ7_9ARCH</name>
<dbReference type="SFLD" id="SFLDS00003">
    <property type="entry name" value="Haloacid_Dehalogenase"/>
    <property type="match status" value="1"/>
</dbReference>
<comment type="caution">
    <text evidence="2">The sequence shown here is derived from an EMBL/GenBank/DDBJ whole genome shotgun (WGS) entry which is preliminary data.</text>
</comment>
<comment type="similarity">
    <text evidence="1">Belongs to the HAD-like hydrolase superfamily.</text>
</comment>
<dbReference type="AlphaFoldDB" id="A0A8J8PHQ7"/>
<dbReference type="NCBIfam" id="TIGR01509">
    <property type="entry name" value="HAD-SF-IA-v3"/>
    <property type="match status" value="1"/>
</dbReference>
<dbReference type="GeneID" id="41324103"/>
<evidence type="ECO:0000313" key="2">
    <source>
        <dbReference type="EMBL" id="TQS83984.1"/>
    </source>
</evidence>
<dbReference type="GO" id="GO:0016791">
    <property type="term" value="F:phosphatase activity"/>
    <property type="evidence" value="ECO:0007669"/>
    <property type="project" value="TreeGrafter"/>
</dbReference>
<reference evidence="2" key="1">
    <citation type="submission" date="2016-03" db="EMBL/GenBank/DDBJ databases">
        <authorList>
            <person name="Borrel G."/>
            <person name="Mccann A."/>
            <person name="O'Toole P.W."/>
        </authorList>
    </citation>
    <scope>NUCLEOTIDE SEQUENCE</scope>
    <source>
        <strain evidence="2">183</strain>
    </source>
</reference>
<accession>A0A8J8PHQ7</accession>
<dbReference type="InterPro" id="IPR023198">
    <property type="entry name" value="PGP-like_dom2"/>
</dbReference>
<dbReference type="PANTHER" id="PTHR18901">
    <property type="entry name" value="2-DEOXYGLUCOSE-6-PHOSPHATE PHOSPHATASE 2"/>
    <property type="match status" value="1"/>
</dbReference>
<dbReference type="InterPro" id="IPR036412">
    <property type="entry name" value="HAD-like_sf"/>
</dbReference>
<dbReference type="CDD" id="cd07505">
    <property type="entry name" value="HAD_BPGM-like"/>
    <property type="match status" value="1"/>
</dbReference>
<evidence type="ECO:0000256" key="1">
    <source>
        <dbReference type="ARBA" id="ARBA00007958"/>
    </source>
</evidence>
<organism evidence="2 3">
    <name type="scientific">Candidatus Methanomassiliicoccus intestinalis</name>
    <dbReference type="NCBI Taxonomy" id="1406512"/>
    <lineage>
        <taxon>Archaea</taxon>
        <taxon>Methanobacteriati</taxon>
        <taxon>Thermoplasmatota</taxon>
        <taxon>Thermoplasmata</taxon>
        <taxon>Methanomassiliicoccales</taxon>
        <taxon>Methanomassiliicoccaceae</taxon>
        <taxon>Methanomassiliicoccus</taxon>
    </lineage>
</organism>
<proteinExistence type="inferred from homology"/>
<gene>
    <name evidence="2" type="ORF">A3207_06585</name>
</gene>
<dbReference type="PANTHER" id="PTHR18901:SF38">
    <property type="entry name" value="PSEUDOURIDINE-5'-PHOSPHATASE"/>
    <property type="match status" value="1"/>
</dbReference>
<evidence type="ECO:0000313" key="3">
    <source>
        <dbReference type="Proteomes" id="UP000752814"/>
    </source>
</evidence>
<dbReference type="Proteomes" id="UP000752814">
    <property type="component" value="Unassembled WGS sequence"/>
</dbReference>
<dbReference type="PRINTS" id="PR00413">
    <property type="entry name" value="HADHALOGNASE"/>
</dbReference>
<dbReference type="Gene3D" id="1.10.150.240">
    <property type="entry name" value="Putative phosphatase, domain 2"/>
    <property type="match status" value="1"/>
</dbReference>
<dbReference type="InterPro" id="IPR006439">
    <property type="entry name" value="HAD-SF_hydro_IA"/>
</dbReference>
<dbReference type="EMBL" id="LVVT01000007">
    <property type="protein sequence ID" value="TQS83984.1"/>
    <property type="molecule type" value="Genomic_DNA"/>
</dbReference>
<dbReference type="InterPro" id="IPR041492">
    <property type="entry name" value="HAD_2"/>
</dbReference>
<dbReference type="RefSeq" id="WP_020449559.1">
    <property type="nucleotide sequence ID" value="NZ_CAYAXV010000003.1"/>
</dbReference>
<dbReference type="SFLD" id="SFLDG01129">
    <property type="entry name" value="C1.5:_HAD__Beta-PGM__Phosphata"/>
    <property type="match status" value="1"/>
</dbReference>
<dbReference type="SUPFAM" id="SSF56784">
    <property type="entry name" value="HAD-like"/>
    <property type="match status" value="1"/>
</dbReference>
<sequence length="230" mass="26177">MKYGVDISHRFAIFDMDGTIIDSMPAWKNLWSDYLISKGVQPPKDLIESIRNMTLGESSQYFIERFGIKSTKEDVKSEFYKIMEKKYYVGFPPKPGIIEYVSELRSNGVLTCVVTATAEKLARACLKQNNMIGLFDFVISCEKVGKNKQFPDAYNLASYQFGSKPSETVVFEDAPYAATTAVKAGYYTIGVFDEYYMNCIDAMKSICNDYIYSFKRDINTNSSERIIDSL</sequence>
<protein>
    <submittedName>
        <fullName evidence="2">Uncharacterized protein</fullName>
    </submittedName>
</protein>
<dbReference type="InterPro" id="IPR023214">
    <property type="entry name" value="HAD_sf"/>
</dbReference>